<feature type="transmembrane region" description="Helical" evidence="9">
    <location>
        <begin position="12"/>
        <end position="29"/>
    </location>
</feature>
<evidence type="ECO:0000256" key="9">
    <source>
        <dbReference type="SAM" id="Phobius"/>
    </source>
</evidence>
<keyword evidence="6 7" id="KW-0408">Iron</keyword>
<evidence type="ECO:0000256" key="8">
    <source>
        <dbReference type="RuleBase" id="RU000461"/>
    </source>
</evidence>
<dbReference type="GO" id="GO:0004497">
    <property type="term" value="F:monooxygenase activity"/>
    <property type="evidence" value="ECO:0007669"/>
    <property type="project" value="UniProtKB-KW"/>
</dbReference>
<keyword evidence="11" id="KW-1185">Reference proteome</keyword>
<evidence type="ECO:0000256" key="7">
    <source>
        <dbReference type="PIRSR" id="PIRSR602403-1"/>
    </source>
</evidence>
<dbReference type="GO" id="GO:0016705">
    <property type="term" value="F:oxidoreductase activity, acting on paired donors, with incorporation or reduction of molecular oxygen"/>
    <property type="evidence" value="ECO:0007669"/>
    <property type="project" value="InterPro"/>
</dbReference>
<evidence type="ECO:0000313" key="11">
    <source>
        <dbReference type="Proteomes" id="UP000799771"/>
    </source>
</evidence>
<evidence type="ECO:0000256" key="2">
    <source>
        <dbReference type="ARBA" id="ARBA00004685"/>
    </source>
</evidence>
<dbReference type="PRINTS" id="PR00465">
    <property type="entry name" value="EP450IV"/>
</dbReference>
<sequence length="507" mass="56862">MESQTLTGLSHVVQSAAVAALVMIIYALLPTISYRSQLAKLPSFGGSVGDEKHRQAFLKDAKAMYIEGYKKFKDSAYRLATSDGEDNVVVPYHLLPELRKLPDDVLSFHVAIDSTIESKYTGLKSDTPLVVHTVKADLTPALARLNAIVATQVDATVEEYMPPCDDWSEVYIYKTLVDVVAKVTGRVFVGEELGKDPEYLDSAINYTMDVMNATDAIKKIRPLLRPVLAPRIKEVRRLDERRKSAEAYLRPIIEERQNAAKNDPNWQQPDDVLQWMINRSTSFNKASPAELAQSQLGLAFAAIHTTTLTATNILYTLAVTPEYIPGLREEICEVMANNDGNITSRALQQMEKLDSYMKEAIRFFNPSATSFGRRVLKGITLSNGQYLPPGVTIEAPSHAVYADSQNYPESEKFDGLRHYKLRHSGTVIDNARNQFVTTNETNLGWGYGRHACPGRFFAANEIKMILARLILNYDFKMPDEQTERYPQIEIGKTSMPNPAKTLLFRKV</sequence>
<keyword evidence="9" id="KW-0812">Transmembrane</keyword>
<dbReference type="InterPro" id="IPR002403">
    <property type="entry name" value="Cyt_P450_E_grp-IV"/>
</dbReference>
<protein>
    <submittedName>
        <fullName evidence="10">Cytochrome P450 monooxygenase-like protein</fullName>
    </submittedName>
</protein>
<evidence type="ECO:0000256" key="3">
    <source>
        <dbReference type="ARBA" id="ARBA00010617"/>
    </source>
</evidence>
<dbReference type="GO" id="GO:0020037">
    <property type="term" value="F:heme binding"/>
    <property type="evidence" value="ECO:0007669"/>
    <property type="project" value="InterPro"/>
</dbReference>
<comment type="cofactor">
    <cofactor evidence="1 7">
        <name>heme</name>
        <dbReference type="ChEBI" id="CHEBI:30413"/>
    </cofactor>
</comment>
<dbReference type="PANTHER" id="PTHR46206">
    <property type="entry name" value="CYTOCHROME P450"/>
    <property type="match status" value="1"/>
</dbReference>
<comment type="similarity">
    <text evidence="3 8">Belongs to the cytochrome P450 family.</text>
</comment>
<comment type="pathway">
    <text evidence="2">Mycotoxin biosynthesis.</text>
</comment>
<name>A0A6A6AJP8_9PLEO</name>
<proteinExistence type="inferred from homology"/>
<dbReference type="EMBL" id="ML977503">
    <property type="protein sequence ID" value="KAF2131134.1"/>
    <property type="molecule type" value="Genomic_DNA"/>
</dbReference>
<reference evidence="10" key="1">
    <citation type="journal article" date="2020" name="Stud. Mycol.">
        <title>101 Dothideomycetes genomes: a test case for predicting lifestyles and emergence of pathogens.</title>
        <authorList>
            <person name="Haridas S."/>
            <person name="Albert R."/>
            <person name="Binder M."/>
            <person name="Bloem J."/>
            <person name="Labutti K."/>
            <person name="Salamov A."/>
            <person name="Andreopoulos B."/>
            <person name="Baker S."/>
            <person name="Barry K."/>
            <person name="Bills G."/>
            <person name="Bluhm B."/>
            <person name="Cannon C."/>
            <person name="Castanera R."/>
            <person name="Culley D."/>
            <person name="Daum C."/>
            <person name="Ezra D."/>
            <person name="Gonzalez J."/>
            <person name="Henrissat B."/>
            <person name="Kuo A."/>
            <person name="Liang C."/>
            <person name="Lipzen A."/>
            <person name="Lutzoni F."/>
            <person name="Magnuson J."/>
            <person name="Mondo S."/>
            <person name="Nolan M."/>
            <person name="Ohm R."/>
            <person name="Pangilinan J."/>
            <person name="Park H.-J."/>
            <person name="Ramirez L."/>
            <person name="Alfaro M."/>
            <person name="Sun H."/>
            <person name="Tritt A."/>
            <person name="Yoshinaga Y."/>
            <person name="Zwiers L.-H."/>
            <person name="Turgeon B."/>
            <person name="Goodwin S."/>
            <person name="Spatafora J."/>
            <person name="Crous P."/>
            <person name="Grigoriev I."/>
        </authorList>
    </citation>
    <scope>NUCLEOTIDE SEQUENCE</scope>
    <source>
        <strain evidence="10">CBS 119687</strain>
    </source>
</reference>
<dbReference type="Pfam" id="PF00067">
    <property type="entry name" value="p450"/>
    <property type="match status" value="1"/>
</dbReference>
<dbReference type="CDD" id="cd11041">
    <property type="entry name" value="CYP503A1-like"/>
    <property type="match status" value="1"/>
</dbReference>
<dbReference type="GO" id="GO:0005506">
    <property type="term" value="F:iron ion binding"/>
    <property type="evidence" value="ECO:0007669"/>
    <property type="project" value="InterPro"/>
</dbReference>
<dbReference type="RefSeq" id="XP_033525521.1">
    <property type="nucleotide sequence ID" value="XM_033665738.1"/>
</dbReference>
<dbReference type="OrthoDB" id="1844152at2759"/>
<keyword evidence="5 8" id="KW-0560">Oxidoreductase</keyword>
<keyword evidence="9" id="KW-1133">Transmembrane helix</keyword>
<evidence type="ECO:0000256" key="4">
    <source>
        <dbReference type="ARBA" id="ARBA00022723"/>
    </source>
</evidence>
<organism evidence="10 11">
    <name type="scientific">Dothidotthia symphoricarpi CBS 119687</name>
    <dbReference type="NCBI Taxonomy" id="1392245"/>
    <lineage>
        <taxon>Eukaryota</taxon>
        <taxon>Fungi</taxon>
        <taxon>Dikarya</taxon>
        <taxon>Ascomycota</taxon>
        <taxon>Pezizomycotina</taxon>
        <taxon>Dothideomycetes</taxon>
        <taxon>Pleosporomycetidae</taxon>
        <taxon>Pleosporales</taxon>
        <taxon>Dothidotthiaceae</taxon>
        <taxon>Dothidotthia</taxon>
    </lineage>
</organism>
<evidence type="ECO:0000313" key="10">
    <source>
        <dbReference type="EMBL" id="KAF2131134.1"/>
    </source>
</evidence>
<dbReference type="Proteomes" id="UP000799771">
    <property type="component" value="Unassembled WGS sequence"/>
</dbReference>
<dbReference type="PROSITE" id="PS00086">
    <property type="entry name" value="CYTOCHROME_P450"/>
    <property type="match status" value="1"/>
</dbReference>
<gene>
    <name evidence="10" type="ORF">P153DRAFT_337412</name>
</gene>
<dbReference type="Gene3D" id="1.10.630.10">
    <property type="entry name" value="Cytochrome P450"/>
    <property type="match status" value="1"/>
</dbReference>
<evidence type="ECO:0000256" key="6">
    <source>
        <dbReference type="ARBA" id="ARBA00023004"/>
    </source>
</evidence>
<dbReference type="SUPFAM" id="SSF48264">
    <property type="entry name" value="Cytochrome P450"/>
    <property type="match status" value="1"/>
</dbReference>
<dbReference type="InterPro" id="IPR001128">
    <property type="entry name" value="Cyt_P450"/>
</dbReference>
<dbReference type="GeneID" id="54406170"/>
<evidence type="ECO:0000256" key="1">
    <source>
        <dbReference type="ARBA" id="ARBA00001971"/>
    </source>
</evidence>
<dbReference type="AlphaFoldDB" id="A0A6A6AJP8"/>
<evidence type="ECO:0000256" key="5">
    <source>
        <dbReference type="ARBA" id="ARBA00023002"/>
    </source>
</evidence>
<keyword evidence="4 7" id="KW-0479">Metal-binding</keyword>
<keyword evidence="9" id="KW-0472">Membrane</keyword>
<dbReference type="InterPro" id="IPR017972">
    <property type="entry name" value="Cyt_P450_CS"/>
</dbReference>
<dbReference type="PANTHER" id="PTHR46206:SF7">
    <property type="entry name" value="P450, PUTATIVE (EUROFUNG)-RELATED"/>
    <property type="match status" value="1"/>
</dbReference>
<keyword evidence="8 10" id="KW-0503">Monooxygenase</keyword>
<accession>A0A6A6AJP8</accession>
<dbReference type="InterPro" id="IPR036396">
    <property type="entry name" value="Cyt_P450_sf"/>
</dbReference>
<feature type="binding site" description="axial binding residue" evidence="7">
    <location>
        <position position="452"/>
    </location>
    <ligand>
        <name>heme</name>
        <dbReference type="ChEBI" id="CHEBI:30413"/>
    </ligand>
    <ligandPart>
        <name>Fe</name>
        <dbReference type="ChEBI" id="CHEBI:18248"/>
    </ligandPart>
</feature>
<keyword evidence="7 8" id="KW-0349">Heme</keyword>